<proteinExistence type="predicted"/>
<name>A0A9P4NLS3_9PEZI</name>
<organism evidence="2 3">
    <name type="scientific">Tothia fuscella</name>
    <dbReference type="NCBI Taxonomy" id="1048955"/>
    <lineage>
        <taxon>Eukaryota</taxon>
        <taxon>Fungi</taxon>
        <taxon>Dikarya</taxon>
        <taxon>Ascomycota</taxon>
        <taxon>Pezizomycotina</taxon>
        <taxon>Dothideomycetes</taxon>
        <taxon>Pleosporomycetidae</taxon>
        <taxon>Venturiales</taxon>
        <taxon>Cylindrosympodiaceae</taxon>
        <taxon>Tothia</taxon>
    </lineage>
</organism>
<evidence type="ECO:0000256" key="1">
    <source>
        <dbReference type="SAM" id="MobiDB-lite"/>
    </source>
</evidence>
<comment type="caution">
    <text evidence="2">The sequence shown here is derived from an EMBL/GenBank/DDBJ whole genome shotgun (WGS) entry which is preliminary data.</text>
</comment>
<keyword evidence="3" id="KW-1185">Reference proteome</keyword>
<dbReference type="EMBL" id="MU007060">
    <property type="protein sequence ID" value="KAF2427434.1"/>
    <property type="molecule type" value="Genomic_DNA"/>
</dbReference>
<reference evidence="2" key="1">
    <citation type="journal article" date="2020" name="Stud. Mycol.">
        <title>101 Dothideomycetes genomes: a test case for predicting lifestyles and emergence of pathogens.</title>
        <authorList>
            <person name="Haridas S."/>
            <person name="Albert R."/>
            <person name="Binder M."/>
            <person name="Bloem J."/>
            <person name="Labutti K."/>
            <person name="Salamov A."/>
            <person name="Andreopoulos B."/>
            <person name="Baker S."/>
            <person name="Barry K."/>
            <person name="Bills G."/>
            <person name="Bluhm B."/>
            <person name="Cannon C."/>
            <person name="Castanera R."/>
            <person name="Culley D."/>
            <person name="Daum C."/>
            <person name="Ezra D."/>
            <person name="Gonzalez J."/>
            <person name="Henrissat B."/>
            <person name="Kuo A."/>
            <person name="Liang C."/>
            <person name="Lipzen A."/>
            <person name="Lutzoni F."/>
            <person name="Magnuson J."/>
            <person name="Mondo S."/>
            <person name="Nolan M."/>
            <person name="Ohm R."/>
            <person name="Pangilinan J."/>
            <person name="Park H.-J."/>
            <person name="Ramirez L."/>
            <person name="Alfaro M."/>
            <person name="Sun H."/>
            <person name="Tritt A."/>
            <person name="Yoshinaga Y."/>
            <person name="Zwiers L.-H."/>
            <person name="Turgeon B."/>
            <person name="Goodwin S."/>
            <person name="Spatafora J."/>
            <person name="Crous P."/>
            <person name="Grigoriev I."/>
        </authorList>
    </citation>
    <scope>NUCLEOTIDE SEQUENCE</scope>
    <source>
        <strain evidence="2">CBS 130266</strain>
    </source>
</reference>
<sequence length="283" mass="29756">MDCDDQPWDLLSFKNEIIETWDDVGDMVFVVVELVTAGSVSNAELAAVCDCTTSLFVISKKFVVHASPGFRISDEVNFSNGGGLTTSGVDIEDTSEVIAADMVGVAVAAVLALAIDERDIWELIVGATASDMLDTITSSWHGLVCTTTKELGLGINISTGPGPDSPLGRGRAAEDAAALPKEEAKMALLELSNAIVEAGAGKGTVETKIESQKDDEKATDETCDDAADVSRRPEDCAISVLDVAKDVDGVLVDEIKTVAIGREDRSRRNARGAAVTIEGPQVQ</sequence>
<dbReference type="Proteomes" id="UP000800235">
    <property type="component" value="Unassembled WGS sequence"/>
</dbReference>
<gene>
    <name evidence="2" type="ORF">EJ08DRAFT_662963</name>
</gene>
<dbReference type="AlphaFoldDB" id="A0A9P4NLS3"/>
<evidence type="ECO:0000313" key="2">
    <source>
        <dbReference type="EMBL" id="KAF2427434.1"/>
    </source>
</evidence>
<feature type="region of interest" description="Disordered" evidence="1">
    <location>
        <begin position="262"/>
        <end position="283"/>
    </location>
</feature>
<accession>A0A9P4NLS3</accession>
<protein>
    <submittedName>
        <fullName evidence="2">Uncharacterized protein</fullName>
    </submittedName>
</protein>
<evidence type="ECO:0000313" key="3">
    <source>
        <dbReference type="Proteomes" id="UP000800235"/>
    </source>
</evidence>